<reference evidence="4 5" key="1">
    <citation type="journal article" date="2019" name="PLoS ONE">
        <title>Genomic analyses reveal an absence of contemporary introgressive admixture between fin whales and blue whales, despite known hybrids.</title>
        <authorList>
            <person name="Westbury M.V."/>
            <person name="Petersen B."/>
            <person name="Lorenzen E.D."/>
        </authorList>
    </citation>
    <scope>NUCLEOTIDE SEQUENCE [LARGE SCALE GENOMIC DNA]</scope>
    <source>
        <strain evidence="4">FinWhale-01</strain>
    </source>
</reference>
<dbReference type="GO" id="GO:0004252">
    <property type="term" value="F:serine-type endopeptidase activity"/>
    <property type="evidence" value="ECO:0007669"/>
    <property type="project" value="InterPro"/>
</dbReference>
<dbReference type="GO" id="GO:0006508">
    <property type="term" value="P:proteolysis"/>
    <property type="evidence" value="ECO:0007669"/>
    <property type="project" value="InterPro"/>
</dbReference>
<dbReference type="GO" id="GO:0030160">
    <property type="term" value="F:synaptic receptor adaptor activity"/>
    <property type="evidence" value="ECO:0007669"/>
    <property type="project" value="TreeGrafter"/>
</dbReference>
<feature type="compositionally biased region" description="Low complexity" evidence="2">
    <location>
        <begin position="219"/>
        <end position="240"/>
    </location>
</feature>
<dbReference type="InterPro" id="IPR018114">
    <property type="entry name" value="TRYPSIN_HIS"/>
</dbReference>
<evidence type="ECO:0000256" key="1">
    <source>
        <dbReference type="ARBA" id="ARBA00023157"/>
    </source>
</evidence>
<dbReference type="PANTHER" id="PTHR24135:SF4">
    <property type="entry name" value="SH3 AND MULTIPLE ANKYRIN REPEAT DOMAINS PROTEIN 3"/>
    <property type="match status" value="1"/>
</dbReference>
<dbReference type="AlphaFoldDB" id="A0A643CA97"/>
<dbReference type="EMBL" id="SGJD01002029">
    <property type="protein sequence ID" value="KAB0397166.1"/>
    <property type="molecule type" value="Genomic_DNA"/>
</dbReference>
<dbReference type="PROSITE" id="PS50240">
    <property type="entry name" value="TRYPSIN_DOM"/>
    <property type="match status" value="1"/>
</dbReference>
<feature type="region of interest" description="Disordered" evidence="2">
    <location>
        <begin position="645"/>
        <end position="672"/>
    </location>
</feature>
<evidence type="ECO:0000256" key="2">
    <source>
        <dbReference type="SAM" id="MobiDB-lite"/>
    </source>
</evidence>
<accession>A0A643CA97</accession>
<organism evidence="4 5">
    <name type="scientific">Balaenoptera physalus</name>
    <name type="common">Fin whale</name>
    <name type="synonym">Balaena physalus</name>
    <dbReference type="NCBI Taxonomy" id="9770"/>
    <lineage>
        <taxon>Eukaryota</taxon>
        <taxon>Metazoa</taxon>
        <taxon>Chordata</taxon>
        <taxon>Craniata</taxon>
        <taxon>Vertebrata</taxon>
        <taxon>Euteleostomi</taxon>
        <taxon>Mammalia</taxon>
        <taxon>Eutheria</taxon>
        <taxon>Laurasiatheria</taxon>
        <taxon>Artiodactyla</taxon>
        <taxon>Whippomorpha</taxon>
        <taxon>Cetacea</taxon>
        <taxon>Mysticeti</taxon>
        <taxon>Balaenopteridae</taxon>
        <taxon>Balaenoptera</taxon>
    </lineage>
</organism>
<feature type="non-terminal residue" evidence="4">
    <location>
        <position position="1"/>
    </location>
</feature>
<dbReference type="OrthoDB" id="6339452at2759"/>
<dbReference type="GO" id="GO:0014069">
    <property type="term" value="C:postsynaptic density"/>
    <property type="evidence" value="ECO:0007669"/>
    <property type="project" value="TreeGrafter"/>
</dbReference>
<feature type="compositionally biased region" description="Basic residues" evidence="2">
    <location>
        <begin position="656"/>
        <end position="666"/>
    </location>
</feature>
<dbReference type="Pfam" id="PF00089">
    <property type="entry name" value="Trypsin"/>
    <property type="match status" value="2"/>
</dbReference>
<dbReference type="PROSITE" id="PS00134">
    <property type="entry name" value="TRYPSIN_HIS"/>
    <property type="match status" value="1"/>
</dbReference>
<dbReference type="GO" id="GO:0045211">
    <property type="term" value="C:postsynaptic membrane"/>
    <property type="evidence" value="ECO:0007669"/>
    <property type="project" value="TreeGrafter"/>
</dbReference>
<dbReference type="CDD" id="cd00190">
    <property type="entry name" value="Tryp_SPc"/>
    <property type="match status" value="1"/>
</dbReference>
<feature type="region of interest" description="Disordered" evidence="2">
    <location>
        <begin position="197"/>
        <end position="306"/>
    </location>
</feature>
<proteinExistence type="predicted"/>
<dbReference type="PANTHER" id="PTHR24135">
    <property type="entry name" value="SH3 AND MULTIPLE ANKYRIN REPEAT DOMAINS PROTEIN"/>
    <property type="match status" value="1"/>
</dbReference>
<dbReference type="InterPro" id="IPR051569">
    <property type="entry name" value="SHANK"/>
</dbReference>
<feature type="region of interest" description="Disordered" evidence="2">
    <location>
        <begin position="147"/>
        <end position="170"/>
    </location>
</feature>
<feature type="compositionally biased region" description="Low complexity" evidence="2">
    <location>
        <begin position="292"/>
        <end position="306"/>
    </location>
</feature>
<dbReference type="Proteomes" id="UP000437017">
    <property type="component" value="Unassembled WGS sequence"/>
</dbReference>
<dbReference type="SMART" id="SM00020">
    <property type="entry name" value="Tryp_SPc"/>
    <property type="match status" value="1"/>
</dbReference>
<name>A0A643CA97_BALPH</name>
<evidence type="ECO:0000259" key="3">
    <source>
        <dbReference type="PROSITE" id="PS50240"/>
    </source>
</evidence>
<keyword evidence="1" id="KW-1015">Disulfide bond</keyword>
<sequence length="672" mass="73420">PGLQHPRAASAMKKFASSRSLNKILAQCDSSSREYEEIQAVERRWHLHLATPRCLLLDRRSKASLFFAAPPPPKRAPSTTLTLRSNPCAVRGDEVHRQKLDEILAAATEPALRPDIADADSRAATVKQRPTSRRITPAEISSLFERQGLPGPEKLPGSLRKGIPRTNDEETREELARIGLVPPPEEFANGVLLATPLPGPADSGVEEADTRSSSDPHLETTSTISTVSSMSTLSSESGELTDTHTSFADGHTFLLEKPPVPPKPKLKSPLGKGPVTFRDPLLKQSSDSELMAQQHHAASAGLASAAGPARPRYLFQRRSKLWGDPVESRGLPGPEDDKPTVISELSSRLQQLNKDTRSLGEEPVGGLGGLLDPAKKSPIAAARRSVNVAHANVDLDSGWGLGDASRKAGPCGSRFRQNQQGGTRIIGGQAAALGAWPWMVSLQIFTYHNNRRYHVCGGTLLNSHWLLTAAHCFRNKMYANDIALMKITPPVPCGHFIGPGCLPQFRAGPPRIPQTCWVAGWGFLKDNAPRTSPILQEARVDIIDLDLCNSTMWYNGRIRSTNVCAGYPEGKIDTCQVTSLWVPRPLRTPLFWIPEQISRVPSSSIYTGNHTTAKMPPRVYDPSGQGKWLWQRVTSVSFWAGGQRRASHVQRERGKQLRGRGNHKLGGRLCPS</sequence>
<feature type="compositionally biased region" description="Basic and acidic residues" evidence="2">
    <location>
        <begin position="208"/>
        <end position="218"/>
    </location>
</feature>
<keyword evidence="5" id="KW-1185">Reference proteome</keyword>
<dbReference type="InterPro" id="IPR009003">
    <property type="entry name" value="Peptidase_S1_PA"/>
</dbReference>
<dbReference type="InterPro" id="IPR001254">
    <property type="entry name" value="Trypsin_dom"/>
</dbReference>
<dbReference type="GO" id="GO:0043197">
    <property type="term" value="C:dendritic spine"/>
    <property type="evidence" value="ECO:0007669"/>
    <property type="project" value="TreeGrafter"/>
</dbReference>
<gene>
    <name evidence="4" type="ORF">E2I00_004718</name>
</gene>
<dbReference type="Gene3D" id="2.40.10.10">
    <property type="entry name" value="Trypsin-like serine proteases"/>
    <property type="match status" value="2"/>
</dbReference>
<protein>
    <recommendedName>
        <fullName evidence="3">Peptidase S1 domain-containing protein</fullName>
    </recommendedName>
</protein>
<evidence type="ECO:0000313" key="4">
    <source>
        <dbReference type="EMBL" id="KAB0397166.1"/>
    </source>
</evidence>
<comment type="caution">
    <text evidence="4">The sequence shown here is derived from an EMBL/GenBank/DDBJ whole genome shotgun (WGS) entry which is preliminary data.</text>
</comment>
<dbReference type="SUPFAM" id="SSF50494">
    <property type="entry name" value="Trypsin-like serine proteases"/>
    <property type="match status" value="1"/>
</dbReference>
<evidence type="ECO:0000313" key="5">
    <source>
        <dbReference type="Proteomes" id="UP000437017"/>
    </source>
</evidence>
<feature type="domain" description="Peptidase S1" evidence="3">
    <location>
        <begin position="425"/>
        <end position="645"/>
    </location>
</feature>
<dbReference type="GO" id="GO:0035255">
    <property type="term" value="F:ionotropic glutamate receptor binding"/>
    <property type="evidence" value="ECO:0007669"/>
    <property type="project" value="TreeGrafter"/>
</dbReference>
<dbReference type="InterPro" id="IPR043504">
    <property type="entry name" value="Peptidase_S1_PA_chymotrypsin"/>
</dbReference>